<dbReference type="GO" id="GO:0005829">
    <property type="term" value="C:cytosol"/>
    <property type="evidence" value="ECO:0007669"/>
    <property type="project" value="TreeGrafter"/>
</dbReference>
<comment type="similarity">
    <text evidence="1 3">Belongs to the short-chain dehydrogenases/reductases (SDR) family.</text>
</comment>
<dbReference type="Proteomes" id="UP000509548">
    <property type="component" value="Chromosome 2"/>
</dbReference>
<dbReference type="Pfam" id="PF00106">
    <property type="entry name" value="adh_short"/>
    <property type="match status" value="1"/>
</dbReference>
<dbReference type="PRINTS" id="PR00080">
    <property type="entry name" value="SDRFAMILY"/>
</dbReference>
<keyword evidence="7" id="KW-1185">Reference proteome</keyword>
<reference evidence="5" key="2">
    <citation type="submission" date="2016-06" db="EMBL/GenBank/DDBJ databases">
        <authorList>
            <person name="Huang P."/>
            <person name="Jiang X."/>
            <person name="Liu X."/>
        </authorList>
    </citation>
    <scope>NUCLEOTIDE SEQUENCE</scope>
    <source>
        <strain evidence="5">852011</strain>
    </source>
</reference>
<dbReference type="EMBL" id="CP015959">
    <property type="protein sequence ID" value="QLB64452.1"/>
    <property type="molecule type" value="Genomic_DNA"/>
</dbReference>
<evidence type="ECO:0000256" key="2">
    <source>
        <dbReference type="ARBA" id="ARBA00023002"/>
    </source>
</evidence>
<protein>
    <submittedName>
        <fullName evidence="4">SDR family NAD(P)-dependent oxidoreductase</fullName>
    </submittedName>
    <submittedName>
        <fullName evidence="5">Short-chain dehydrogenase</fullName>
    </submittedName>
</protein>
<reference evidence="4 7" key="3">
    <citation type="submission" date="2024-01" db="EMBL/GenBank/DDBJ databases">
        <title>The diversity of rhizobia nodulating Mimosa spp. in eleven states of Brazil covering several biomes is determined by host plant, location, and edaphic factors.</title>
        <authorList>
            <person name="Rouws L."/>
            <person name="Barauna A."/>
            <person name="Beukes C."/>
            <person name="De Faria S.M."/>
            <person name="Gross E."/>
            <person name="Dos Reis Junior F.B."/>
            <person name="Simon M."/>
            <person name="Maluk M."/>
            <person name="Odee D.W."/>
            <person name="Kenicer G."/>
            <person name="Young J.P.W."/>
            <person name="Reis V.M."/>
            <person name="Zilli J."/>
            <person name="James E.K."/>
        </authorList>
    </citation>
    <scope>NUCLEOTIDE SEQUENCE [LARGE SCALE GENOMIC DNA]</scope>
    <source>
        <strain evidence="4 7">JHI1651</strain>
    </source>
</reference>
<dbReference type="RefSeq" id="WP_107201522.1">
    <property type="nucleotide sequence ID" value="NZ_CP015959.1"/>
</dbReference>
<name>A0A9Q6S420_9BURK</name>
<dbReference type="Proteomes" id="UP001462961">
    <property type="component" value="Unassembled WGS sequence"/>
</dbReference>
<evidence type="ECO:0000313" key="6">
    <source>
        <dbReference type="Proteomes" id="UP000509548"/>
    </source>
</evidence>
<reference evidence="5 6" key="1">
    <citation type="journal article" date="2014" name="Genome Announc.">
        <title>Draft Genome Sequence of the Haloacid-Degrading Burkholderia caribensis Strain MBA4.</title>
        <authorList>
            <person name="Pan Y."/>
            <person name="Kong K.F."/>
            <person name="Tsang J.S."/>
        </authorList>
    </citation>
    <scope>NUCLEOTIDE SEQUENCE [LARGE SCALE GENOMIC DNA]</scope>
    <source>
        <strain evidence="5 6">852011</strain>
    </source>
</reference>
<keyword evidence="2" id="KW-0560">Oxidoreductase</keyword>
<dbReference type="InterPro" id="IPR002347">
    <property type="entry name" value="SDR_fam"/>
</dbReference>
<dbReference type="SUPFAM" id="SSF51735">
    <property type="entry name" value="NAD(P)-binding Rossmann-fold domains"/>
    <property type="match status" value="1"/>
</dbReference>
<organism evidence="5 6">
    <name type="scientific">Paraburkholderia caribensis</name>
    <dbReference type="NCBI Taxonomy" id="75105"/>
    <lineage>
        <taxon>Bacteria</taxon>
        <taxon>Pseudomonadati</taxon>
        <taxon>Pseudomonadota</taxon>
        <taxon>Betaproteobacteria</taxon>
        <taxon>Burkholderiales</taxon>
        <taxon>Burkholderiaceae</taxon>
        <taxon>Paraburkholderia</taxon>
    </lineage>
</organism>
<dbReference type="PANTHER" id="PTHR43391:SF91">
    <property type="entry name" value="OS04G0390700 PROTEIN"/>
    <property type="match status" value="1"/>
</dbReference>
<accession>A0A9Q6S420</accession>
<evidence type="ECO:0000313" key="7">
    <source>
        <dbReference type="Proteomes" id="UP001462961"/>
    </source>
</evidence>
<evidence type="ECO:0000256" key="3">
    <source>
        <dbReference type="RuleBase" id="RU000363"/>
    </source>
</evidence>
<dbReference type="Gene3D" id="3.40.50.720">
    <property type="entry name" value="NAD(P)-binding Rossmann-like Domain"/>
    <property type="match status" value="1"/>
</dbReference>
<gene>
    <name evidence="5" type="ORF">A9O66_18375</name>
    <name evidence="4" type="ORF">VOI32_35150</name>
</gene>
<dbReference type="EMBL" id="JAYLVJ010000069">
    <property type="protein sequence ID" value="MEO1759138.1"/>
    <property type="molecule type" value="Genomic_DNA"/>
</dbReference>
<proteinExistence type="inferred from homology"/>
<dbReference type="PANTHER" id="PTHR43391">
    <property type="entry name" value="RETINOL DEHYDROGENASE-RELATED"/>
    <property type="match status" value="1"/>
</dbReference>
<dbReference type="InterPro" id="IPR036291">
    <property type="entry name" value="NAD(P)-bd_dom_sf"/>
</dbReference>
<dbReference type="AlphaFoldDB" id="A0A9Q6S420"/>
<dbReference type="PRINTS" id="PR00081">
    <property type="entry name" value="GDHRDH"/>
</dbReference>
<sequence length="237" mass="24775">MQIEGCVAFVTGADRGLGAGLLDALLERGARKVYAGVKKMEGVAYGDPRVVPVEVDITNIDQVASAASNANDITLLINNAGLNRTQPVLETNDAGAARAEMEVNYFGTLNMMRAFSPALRSNGGAIINILSILARVALPSMASLSASKAAALRMTEGARAELAPHHVRVISVLPGPIDTEMSRNVPPPKIPVGEAVDAVLAALEGGADEVYMGAMAEEIARELAADRQALHARLLII</sequence>
<evidence type="ECO:0000313" key="5">
    <source>
        <dbReference type="EMBL" id="QLB64452.1"/>
    </source>
</evidence>
<evidence type="ECO:0000256" key="1">
    <source>
        <dbReference type="ARBA" id="ARBA00006484"/>
    </source>
</evidence>
<evidence type="ECO:0000313" key="4">
    <source>
        <dbReference type="EMBL" id="MEO1759138.1"/>
    </source>
</evidence>
<dbReference type="GO" id="GO:0016491">
    <property type="term" value="F:oxidoreductase activity"/>
    <property type="evidence" value="ECO:0007669"/>
    <property type="project" value="UniProtKB-KW"/>
</dbReference>